<feature type="compositionally biased region" description="Acidic residues" evidence="9">
    <location>
        <begin position="127"/>
        <end position="146"/>
    </location>
</feature>
<comment type="similarity">
    <text evidence="1 7">Belongs to the NOB1 family.</text>
</comment>
<evidence type="ECO:0000256" key="4">
    <source>
        <dbReference type="ARBA" id="ARBA00022801"/>
    </source>
</evidence>
<evidence type="ECO:0000259" key="10">
    <source>
        <dbReference type="Pfam" id="PF08772"/>
    </source>
</evidence>
<feature type="compositionally biased region" description="Basic residues" evidence="9">
    <location>
        <begin position="152"/>
        <end position="162"/>
    </location>
</feature>
<dbReference type="SUPFAM" id="SSF144206">
    <property type="entry name" value="NOB1 zinc finger-like"/>
    <property type="match status" value="1"/>
</dbReference>
<dbReference type="GO" id="GO:0005737">
    <property type="term" value="C:cytoplasm"/>
    <property type="evidence" value="ECO:0007669"/>
    <property type="project" value="UniProtKB-ARBA"/>
</dbReference>
<dbReference type="GO" id="GO:0030688">
    <property type="term" value="C:preribosome, small subunit precursor"/>
    <property type="evidence" value="ECO:0007669"/>
    <property type="project" value="TreeGrafter"/>
</dbReference>
<keyword evidence="4" id="KW-0378">Hydrolase</keyword>
<evidence type="ECO:0000256" key="2">
    <source>
        <dbReference type="ARBA" id="ARBA00022722"/>
    </source>
</evidence>
<dbReference type="GO" id="GO:0016787">
    <property type="term" value="F:hydrolase activity"/>
    <property type="evidence" value="ECO:0007669"/>
    <property type="project" value="UniProtKB-KW"/>
</dbReference>
<dbReference type="GO" id="GO:0046872">
    <property type="term" value="F:metal ion binding"/>
    <property type="evidence" value="ECO:0007669"/>
    <property type="project" value="UniProtKB-UniRule"/>
</dbReference>
<comment type="caution">
    <text evidence="12">The sequence shown here is derived from an EMBL/GenBank/DDBJ whole genome shotgun (WGS) entry which is preliminary data.</text>
</comment>
<dbReference type="CDD" id="cd09876">
    <property type="entry name" value="PIN_Nob1-like"/>
    <property type="match status" value="1"/>
</dbReference>
<comment type="subcellular location">
    <subcellularLocation>
        <location evidence="7">Nucleus</location>
        <location evidence="7">Nucleolus</location>
    </subcellularLocation>
</comment>
<dbReference type="Gene3D" id="3.40.50.1010">
    <property type="entry name" value="5'-nuclease"/>
    <property type="match status" value="1"/>
</dbReference>
<keyword evidence="5 7" id="KW-0862">Zinc</keyword>
<dbReference type="Pfam" id="PF08772">
    <property type="entry name" value="Zn_ribbon_NOB1"/>
    <property type="match status" value="1"/>
</dbReference>
<dbReference type="GO" id="GO:0004521">
    <property type="term" value="F:RNA endonuclease activity"/>
    <property type="evidence" value="ECO:0007669"/>
    <property type="project" value="UniProtKB-UniRule"/>
</dbReference>
<feature type="region of interest" description="Disordered" evidence="9">
    <location>
        <begin position="106"/>
        <end position="198"/>
    </location>
</feature>
<dbReference type="AlphaFoldDB" id="A0AAV5RII4"/>
<feature type="binding site" evidence="8">
    <location>
        <position position="257"/>
    </location>
    <ligand>
        <name>Zn(2+)</name>
        <dbReference type="ChEBI" id="CHEBI:29105"/>
    </ligand>
</feature>
<dbReference type="InterPro" id="IPR039907">
    <property type="entry name" value="NOB1"/>
</dbReference>
<feature type="binding site" evidence="8">
    <location>
        <position position="260"/>
    </location>
    <ligand>
        <name>Zn(2+)</name>
        <dbReference type="ChEBI" id="CHEBI:29105"/>
    </ligand>
</feature>
<proteinExistence type="inferred from homology"/>
<dbReference type="InterPro" id="IPR014881">
    <property type="entry name" value="NOB1_Zn-bd"/>
</dbReference>
<dbReference type="PANTHER" id="PTHR12814:SF2">
    <property type="entry name" value="RNA-BINDING PROTEIN NOB1"/>
    <property type="match status" value="1"/>
</dbReference>
<dbReference type="InterPro" id="IPR033411">
    <property type="entry name" value="Ribonuclease_PIN"/>
</dbReference>
<dbReference type="EMBL" id="BTGC01000003">
    <property type="protein sequence ID" value="GMM51245.1"/>
    <property type="molecule type" value="Genomic_DNA"/>
</dbReference>
<accession>A0AAV5RII4</accession>
<dbReference type="GO" id="GO:0030490">
    <property type="term" value="P:maturation of SSU-rRNA"/>
    <property type="evidence" value="ECO:0007669"/>
    <property type="project" value="TreeGrafter"/>
</dbReference>
<evidence type="ECO:0000256" key="5">
    <source>
        <dbReference type="ARBA" id="ARBA00022833"/>
    </source>
</evidence>
<feature type="binding site" evidence="8">
    <location>
        <position position="278"/>
    </location>
    <ligand>
        <name>Zn(2+)</name>
        <dbReference type="ChEBI" id="CHEBI:29105"/>
    </ligand>
</feature>
<keyword evidence="13" id="KW-1185">Reference proteome</keyword>
<dbReference type="Gene3D" id="6.20.210.10">
    <property type="entry name" value="Nin one binding (NOB1), Zn-ribbon-like"/>
    <property type="match status" value="1"/>
</dbReference>
<evidence type="ECO:0000256" key="1">
    <source>
        <dbReference type="ARBA" id="ARBA00005858"/>
    </source>
</evidence>
<sequence>MGVTKLVLDAGPIINLSREEIVSQGEKLYATPAVIKEIRDEHARQKLDLLKNEITVMQPSKEAVTFVEKFADLTGDRIVLSTQDIEVIALAYDLCEDKSVIRQEPKVSSSNYNKVIEPTYNDNTNEEKDDADNEGAEKNDADDDEWTVVAAKPKKAPKKNKSKPLPPPPEFTVPASASNNDDSDSDWSDDGWINPTNLKDMTLSENRSVGKIDDVEIEVAVSTRDYAVQNTTMQMGLTAVNEKGLKIKQLRNFMQRCYACFTLLPLESSGVRQFCPQCGGHTLTRVSTSVDKYGQLHVNLKAKMQWITRGDKYNIPNPQSRRARRERHDTKKEFYAEDQPEYLKAVKKQQYLQRRNERSVADYIGPNTVDSTVSPFVNKREMTSKIQIGRGKFANATGKKTEYSMH</sequence>
<evidence type="ECO:0000256" key="8">
    <source>
        <dbReference type="PIRSR" id="PIRSR037125-1"/>
    </source>
</evidence>
<dbReference type="Pfam" id="PF17146">
    <property type="entry name" value="PIN_6"/>
    <property type="match status" value="1"/>
</dbReference>
<evidence type="ECO:0000256" key="3">
    <source>
        <dbReference type="ARBA" id="ARBA00022723"/>
    </source>
</evidence>
<evidence type="ECO:0000256" key="6">
    <source>
        <dbReference type="ARBA" id="ARBA00023242"/>
    </source>
</evidence>
<feature type="domain" description="Ribonuclease PIN" evidence="11">
    <location>
        <begin position="6"/>
        <end position="94"/>
    </location>
</feature>
<evidence type="ECO:0000313" key="13">
    <source>
        <dbReference type="Proteomes" id="UP001362899"/>
    </source>
</evidence>
<keyword evidence="6 7" id="KW-0539">Nucleus</keyword>
<dbReference type="PIRSF" id="PIRSF037125">
    <property type="entry name" value="D-site_20S_pre-rRNA_nuclease"/>
    <property type="match status" value="1"/>
</dbReference>
<dbReference type="Proteomes" id="UP001362899">
    <property type="component" value="Unassembled WGS sequence"/>
</dbReference>
<dbReference type="InterPro" id="IPR036283">
    <property type="entry name" value="NOB1_Zf-like_sf"/>
</dbReference>
<name>A0AAV5RII4_STABA</name>
<comment type="function">
    <text evidence="7">Required for the synthesis of 40S ribosome subunits. Has a role in processing 20S pre-rRNA into the mature 18S rRNA, where it is required for cleavage at the 3' end of the mature 18S rRNA (D-site). Accompanies the 20S pre-rRNA from the nucleus to the cytoplasm.</text>
</comment>
<reference evidence="12 13" key="1">
    <citation type="journal article" date="2023" name="Elife">
        <title>Identification of key yeast species and microbe-microbe interactions impacting larval growth of Drosophila in the wild.</title>
        <authorList>
            <person name="Mure A."/>
            <person name="Sugiura Y."/>
            <person name="Maeda R."/>
            <person name="Honda K."/>
            <person name="Sakurai N."/>
            <person name="Takahashi Y."/>
            <person name="Watada M."/>
            <person name="Katoh T."/>
            <person name="Gotoh A."/>
            <person name="Gotoh Y."/>
            <person name="Taniguchi I."/>
            <person name="Nakamura K."/>
            <person name="Hayashi T."/>
            <person name="Katayama T."/>
            <person name="Uemura T."/>
            <person name="Hattori Y."/>
        </authorList>
    </citation>
    <scope>NUCLEOTIDE SEQUENCE [LARGE SCALE GENOMIC DNA]</scope>
    <source>
        <strain evidence="12 13">SB-73</strain>
    </source>
</reference>
<dbReference type="GO" id="GO:0005730">
    <property type="term" value="C:nucleolus"/>
    <property type="evidence" value="ECO:0007669"/>
    <property type="project" value="UniProtKB-SubCell"/>
</dbReference>
<dbReference type="FunFam" id="3.40.50.1010:FF:000020">
    <property type="entry name" value="20S-pre-rRNA D-site endonuclease NOB1"/>
    <property type="match status" value="1"/>
</dbReference>
<keyword evidence="2" id="KW-0540">Nuclease</keyword>
<gene>
    <name evidence="12" type="ORF">DASB73_022030</name>
</gene>
<dbReference type="InterPro" id="IPR017117">
    <property type="entry name" value="Nob1_euk"/>
</dbReference>
<evidence type="ECO:0000313" key="12">
    <source>
        <dbReference type="EMBL" id="GMM51245.1"/>
    </source>
</evidence>
<evidence type="ECO:0000256" key="7">
    <source>
        <dbReference type="PIRNR" id="PIRNR037125"/>
    </source>
</evidence>
<evidence type="ECO:0000256" key="9">
    <source>
        <dbReference type="SAM" id="MobiDB-lite"/>
    </source>
</evidence>
<protein>
    <recommendedName>
        <fullName evidence="7">20S-pre-rRNA D-site endonuclease NOB1</fullName>
    </recommendedName>
</protein>
<evidence type="ECO:0000259" key="11">
    <source>
        <dbReference type="Pfam" id="PF17146"/>
    </source>
</evidence>
<organism evidence="12 13">
    <name type="scientific">Starmerella bacillaris</name>
    <name type="common">Yeast</name>
    <name type="synonym">Candida zemplinina</name>
    <dbReference type="NCBI Taxonomy" id="1247836"/>
    <lineage>
        <taxon>Eukaryota</taxon>
        <taxon>Fungi</taxon>
        <taxon>Dikarya</taxon>
        <taxon>Ascomycota</taxon>
        <taxon>Saccharomycotina</taxon>
        <taxon>Dipodascomycetes</taxon>
        <taxon>Dipodascales</taxon>
        <taxon>Trichomonascaceae</taxon>
        <taxon>Starmerella</taxon>
    </lineage>
</organism>
<dbReference type="PANTHER" id="PTHR12814">
    <property type="entry name" value="RNA-BINDING PROTEIN NOB1"/>
    <property type="match status" value="1"/>
</dbReference>
<feature type="binding site" evidence="8">
    <location>
        <position position="275"/>
    </location>
    <ligand>
        <name>Zn(2+)</name>
        <dbReference type="ChEBI" id="CHEBI:29105"/>
    </ligand>
</feature>
<keyword evidence="3 7" id="KW-0479">Metal-binding</keyword>
<feature type="domain" description="Nin one binding (NOB1) Zn-ribbon-like" evidence="10">
    <location>
        <begin position="247"/>
        <end position="320"/>
    </location>
</feature>